<dbReference type="eggNOG" id="COG0189">
    <property type="taxonomic scope" value="Bacteria"/>
</dbReference>
<accession>E0UK41</accession>
<dbReference type="GO" id="GO:0018169">
    <property type="term" value="F:ribosomal S6-glutamic acid ligase activity"/>
    <property type="evidence" value="ECO:0007669"/>
    <property type="project" value="TreeGrafter"/>
</dbReference>
<dbReference type="PANTHER" id="PTHR21621:SF0">
    <property type="entry name" value="BETA-CITRYLGLUTAMATE SYNTHASE B-RELATED"/>
    <property type="match status" value="1"/>
</dbReference>
<dbReference type="GO" id="GO:0005524">
    <property type="term" value="F:ATP binding"/>
    <property type="evidence" value="ECO:0007669"/>
    <property type="project" value="UniProtKB-UniRule"/>
</dbReference>
<dbReference type="GO" id="GO:0009432">
    <property type="term" value="P:SOS response"/>
    <property type="evidence" value="ECO:0007669"/>
    <property type="project" value="TreeGrafter"/>
</dbReference>
<dbReference type="PANTHER" id="PTHR21621">
    <property type="entry name" value="RIBOSOMAL PROTEIN S6 MODIFICATION PROTEIN"/>
    <property type="match status" value="1"/>
</dbReference>
<dbReference type="PROSITE" id="PS50975">
    <property type="entry name" value="ATP_GRASP"/>
    <property type="match status" value="1"/>
</dbReference>
<evidence type="ECO:0000259" key="2">
    <source>
        <dbReference type="PROSITE" id="PS50975"/>
    </source>
</evidence>
<dbReference type="InterPro" id="IPR005479">
    <property type="entry name" value="CPAse_ATP-bd"/>
</dbReference>
<keyword evidence="1" id="KW-0067">ATP-binding</keyword>
<name>E0UK41_GLOV7</name>
<dbReference type="Gene3D" id="3.30.1490.20">
    <property type="entry name" value="ATP-grasp fold, A domain"/>
    <property type="match status" value="1"/>
</dbReference>
<evidence type="ECO:0000256" key="1">
    <source>
        <dbReference type="PROSITE-ProRule" id="PRU00409"/>
    </source>
</evidence>
<dbReference type="InterPro" id="IPR011761">
    <property type="entry name" value="ATP-grasp"/>
</dbReference>
<dbReference type="OrthoDB" id="9803907at2"/>
<organism evidence="3 4">
    <name type="scientific">Gloeothece verrucosa (strain PCC 7822)</name>
    <name type="common">Cyanothece sp. (strain PCC 7822)</name>
    <dbReference type="NCBI Taxonomy" id="497965"/>
    <lineage>
        <taxon>Bacteria</taxon>
        <taxon>Bacillati</taxon>
        <taxon>Cyanobacteriota</taxon>
        <taxon>Cyanophyceae</taxon>
        <taxon>Oscillatoriophycideae</taxon>
        <taxon>Chroococcales</taxon>
        <taxon>Aphanothecaceae</taxon>
        <taxon>Gloeothece</taxon>
        <taxon>Gloeothece verrucosa</taxon>
    </lineage>
</organism>
<dbReference type="GO" id="GO:0046872">
    <property type="term" value="F:metal ion binding"/>
    <property type="evidence" value="ECO:0007669"/>
    <property type="project" value="InterPro"/>
</dbReference>
<dbReference type="RefSeq" id="WP_013322782.1">
    <property type="nucleotide sequence ID" value="NC_014501.1"/>
</dbReference>
<dbReference type="EC" id="6.3.2.29" evidence="3"/>
<gene>
    <name evidence="3" type="ordered locus">Cyan7822_2710</name>
</gene>
<dbReference type="EMBL" id="CP002198">
    <property type="protein sequence ID" value="ADN14677.1"/>
    <property type="molecule type" value="Genomic_DNA"/>
</dbReference>
<dbReference type="SUPFAM" id="SSF56059">
    <property type="entry name" value="Glutathione synthetase ATP-binding domain-like"/>
    <property type="match status" value="1"/>
</dbReference>
<dbReference type="STRING" id="497965.Cyan7822_2710"/>
<protein>
    <submittedName>
        <fullName evidence="3">Cyanophycin synthase (L-aspartate-adding)</fullName>
        <ecNumber evidence="3">6.3.2.29</ecNumber>
    </submittedName>
</protein>
<dbReference type="Pfam" id="PF02786">
    <property type="entry name" value="CPSase_L_D2"/>
    <property type="match status" value="1"/>
</dbReference>
<keyword evidence="3" id="KW-0436">Ligase</keyword>
<dbReference type="Gene3D" id="3.30.470.20">
    <property type="entry name" value="ATP-grasp fold, B domain"/>
    <property type="match status" value="1"/>
</dbReference>
<dbReference type="GO" id="GO:0005737">
    <property type="term" value="C:cytoplasm"/>
    <property type="evidence" value="ECO:0007669"/>
    <property type="project" value="TreeGrafter"/>
</dbReference>
<dbReference type="GO" id="GO:0071160">
    <property type="term" value="F:cyanophycin synthetase activity (L-aspartate-adding)"/>
    <property type="evidence" value="ECO:0007669"/>
    <property type="project" value="UniProtKB-EC"/>
</dbReference>
<dbReference type="HOGENOM" id="CLU_016806_0_0_3"/>
<proteinExistence type="predicted"/>
<dbReference type="AlphaFoldDB" id="E0UK41"/>
<evidence type="ECO:0000313" key="4">
    <source>
        <dbReference type="Proteomes" id="UP000008206"/>
    </source>
</evidence>
<keyword evidence="4" id="KW-1185">Reference proteome</keyword>
<evidence type="ECO:0000313" key="3">
    <source>
        <dbReference type="EMBL" id="ADN14677.1"/>
    </source>
</evidence>
<sequence>MSKTDFDPFYLTHFKYFSGPNPYLNTGAIVFDFTISSRVDPLPLEDYQAEISDKFPQIRQYPLTTYTELFAQTVVQVNQLEMDLHLDRYSIKDERIAVQSLDYPTSIEVVDLVWDWWEAITLDKNFDYKSRLKKAQETFRFSAYGGPSSYAILRSAYKRGIPTFYLPEEKLIQYGYGMYQVRGVSTTFNCDSHVDLDFTTVKDDCKGFLANCGFPVPRGYVVYSFKEALTSADELGYPVVIKPVIGHKGIGVTANIHNDRELEFAYDRAVEASPRQREHIIVEKYIPGADFRLLCVGGKFVAAVERRPAYVIGDGRSTIEELIQDENEIPARQDTPTSALSPILIDNALSNYLDQQGLSLDSVLERDRRVYLRKVANISAGGISIDVTPTVHPDNIILAEEIAQYFHIVCFGIDVISTDLSRSWKEGEFGIIEINAAPGILMHLKPAIGESIDVPGKILDHLFPSHRPSRLPIITFNHLPKQSLLYLVDLVLRYYPDWTIGVICRDGMWINYSPKPLPKDYNTAVLTLLRHPKLNLLIAEYSQEIFETEGMMYEGSDMIILDDPTETESILARDLRSGGILLVKTGNQVVIQRQEEHEYYQLGETDSFSDLYLAQLLHLIGRNIITS</sequence>
<dbReference type="InterPro" id="IPR013815">
    <property type="entry name" value="ATP_grasp_subdomain_1"/>
</dbReference>
<keyword evidence="1" id="KW-0547">Nucleotide-binding</keyword>
<dbReference type="Proteomes" id="UP000008206">
    <property type="component" value="Chromosome"/>
</dbReference>
<dbReference type="KEGG" id="cyj:Cyan7822_2710"/>
<reference evidence="4" key="1">
    <citation type="journal article" date="2011" name="MBio">
        <title>Novel metabolic attributes of the genus Cyanothece, comprising a group of unicellular nitrogen-fixing Cyanobacteria.</title>
        <authorList>
            <person name="Bandyopadhyay A."/>
            <person name="Elvitigala T."/>
            <person name="Welsh E."/>
            <person name="Stockel J."/>
            <person name="Liberton M."/>
            <person name="Min H."/>
            <person name="Sherman L.A."/>
            <person name="Pakrasi H.B."/>
        </authorList>
    </citation>
    <scope>NUCLEOTIDE SEQUENCE [LARGE SCALE GENOMIC DNA]</scope>
    <source>
        <strain evidence="4">PCC 7822</strain>
    </source>
</reference>
<feature type="domain" description="ATP-grasp" evidence="2">
    <location>
        <begin position="206"/>
        <end position="463"/>
    </location>
</feature>